<evidence type="ECO:0000256" key="1">
    <source>
        <dbReference type="SAM" id="MobiDB-lite"/>
    </source>
</evidence>
<reference evidence="2 3" key="1">
    <citation type="submission" date="2016-09" db="EMBL/GenBank/DDBJ databases">
        <authorList>
            <person name="Laine KS P."/>
        </authorList>
    </citation>
    <scope>NUCLEOTIDE SEQUENCE [LARGE SCALE GENOMIC DNA]</scope>
    <source>
        <strain evidence="2">PFRJS-23</strain>
    </source>
</reference>
<evidence type="ECO:0000313" key="3">
    <source>
        <dbReference type="Proteomes" id="UP000250080"/>
    </source>
</evidence>
<dbReference type="Proteomes" id="UP000250080">
    <property type="component" value="Chromosome I"/>
</dbReference>
<protein>
    <submittedName>
        <fullName evidence="2">Uncharacterized protein</fullName>
    </submittedName>
</protein>
<dbReference type="AntiFam" id="ANF00041">
    <property type="entry name" value="Antisense to RNaseP"/>
</dbReference>
<accession>A0A509MBY8</accession>
<feature type="region of interest" description="Disordered" evidence="1">
    <location>
        <begin position="165"/>
        <end position="228"/>
    </location>
</feature>
<evidence type="ECO:0000313" key="2">
    <source>
        <dbReference type="EMBL" id="SCQ76606.1"/>
    </source>
</evidence>
<proteinExistence type="predicted"/>
<feature type="compositionally biased region" description="Basic and acidic residues" evidence="1">
    <location>
        <begin position="175"/>
        <end position="187"/>
    </location>
</feature>
<dbReference type="EMBL" id="LT618793">
    <property type="protein sequence ID" value="SCQ76606.1"/>
    <property type="molecule type" value="Genomic_DNA"/>
</dbReference>
<dbReference type="AlphaFoldDB" id="A0A509MBY8"/>
<organism evidence="2 3">
    <name type="scientific">Propionibacterium freudenreichii</name>
    <dbReference type="NCBI Taxonomy" id="1744"/>
    <lineage>
        <taxon>Bacteria</taxon>
        <taxon>Bacillati</taxon>
        <taxon>Actinomycetota</taxon>
        <taxon>Actinomycetes</taxon>
        <taxon>Propionibacteriales</taxon>
        <taxon>Propionibacteriaceae</taxon>
        <taxon>Propionibacterium</taxon>
    </lineage>
</organism>
<name>A0A509MBY8_9ACTN</name>
<dbReference type="AntiFam" id="ANF00042">
    <property type="entry name" value="Antisense to RNaseP"/>
</dbReference>
<gene>
    <name evidence="2" type="ORF">PFR_JS23_661</name>
</gene>
<sequence>MLGGKGTSRPVSRILWLQEPMIIHLRPLLPTAFPRRFHAGRATYPQASGGPPSNACAGEESSSFLVLLRVGFALPTQSPAPRWSLTPPFHPYPIARAVCFLWHCPAGHPGWMLSTTLPCGVRTFLDAEAPRSSGRLVQPTTLPSPVVPTYQLTCQSTCQPTCQPTDVPADGPARPGRDQTPDWEVRTRMRPHSSQRSTTSAPSAAMRCSSAESISRPQPPQRLARSSAAPVLPVCSATWL</sequence>